<proteinExistence type="predicted"/>
<protein>
    <submittedName>
        <fullName evidence="2">Uncharacterized protein</fullName>
    </submittedName>
</protein>
<dbReference type="EMBL" id="WKJK01000001">
    <property type="protein sequence ID" value="MRW88843.1"/>
    <property type="molecule type" value="Genomic_DNA"/>
</dbReference>
<dbReference type="AlphaFoldDB" id="A0A6I2KSY2"/>
<evidence type="ECO:0000256" key="1">
    <source>
        <dbReference type="SAM" id="Phobius"/>
    </source>
</evidence>
<feature type="transmembrane region" description="Helical" evidence="1">
    <location>
        <begin position="43"/>
        <end position="63"/>
    </location>
</feature>
<dbReference type="RefSeq" id="WP_154372745.1">
    <property type="nucleotide sequence ID" value="NZ_WKJK01000001.1"/>
</dbReference>
<accession>A0A6I2KSY2</accession>
<keyword evidence="1" id="KW-0472">Membrane</keyword>
<keyword evidence="1" id="KW-1133">Transmembrane helix</keyword>
<evidence type="ECO:0000313" key="3">
    <source>
        <dbReference type="Proteomes" id="UP000433309"/>
    </source>
</evidence>
<name>A0A6I2KSY2_9BURK</name>
<evidence type="ECO:0000313" key="2">
    <source>
        <dbReference type="EMBL" id="MRW88843.1"/>
    </source>
</evidence>
<dbReference type="Proteomes" id="UP000433309">
    <property type="component" value="Unassembled WGS sequence"/>
</dbReference>
<keyword evidence="3" id="KW-1185">Reference proteome</keyword>
<organism evidence="2 3">
    <name type="scientific">Duganella guangzhouensis</name>
    <dbReference type="NCBI Taxonomy" id="2666084"/>
    <lineage>
        <taxon>Bacteria</taxon>
        <taxon>Pseudomonadati</taxon>
        <taxon>Pseudomonadota</taxon>
        <taxon>Betaproteobacteria</taxon>
        <taxon>Burkholderiales</taxon>
        <taxon>Oxalobacteraceae</taxon>
        <taxon>Telluria group</taxon>
        <taxon>Duganella</taxon>
    </lineage>
</organism>
<feature type="transmembrane region" description="Helical" evidence="1">
    <location>
        <begin position="5"/>
        <end position="23"/>
    </location>
</feature>
<keyword evidence="1" id="KW-0812">Transmembrane</keyword>
<reference evidence="2 3" key="1">
    <citation type="submission" date="2019-11" db="EMBL/GenBank/DDBJ databases">
        <title>Novel species isolated from a subtropical stream in China.</title>
        <authorList>
            <person name="Lu H."/>
        </authorList>
    </citation>
    <scope>NUCLEOTIDE SEQUENCE [LARGE SCALE GENOMIC DNA]</scope>
    <source>
        <strain evidence="2 3">FT80W</strain>
    </source>
</reference>
<gene>
    <name evidence="2" type="ORF">GJ699_02470</name>
</gene>
<sequence length="214" mass="23540">MNTRFLEWLVFAVFGGVMLYSLHHILAGSFPANTTPAHGAGDWATWVGAIGTVGTLIGTIWLATAATRREKQIAHDSAVLAAAGIQIRLLDTLHALVAIAEELGRPIEDDGKPQPYVTWAHRIRSSITWQIADLTPLIHAKGQPAPALAVAREWLLSCADELQSRPFNQDYDDFEYWEAAEFNQSQADIVHGAAEMIREAKRACDRLLEHVPAP</sequence>
<comment type="caution">
    <text evidence="2">The sequence shown here is derived from an EMBL/GenBank/DDBJ whole genome shotgun (WGS) entry which is preliminary data.</text>
</comment>